<evidence type="ECO:0000313" key="5">
    <source>
        <dbReference type="Proteomes" id="UP000621386"/>
    </source>
</evidence>
<dbReference type="InterPro" id="IPR003587">
    <property type="entry name" value="Hint_dom_N"/>
</dbReference>
<dbReference type="SUPFAM" id="SSF51294">
    <property type="entry name" value="Hedgehog/intein (Hint) domain"/>
    <property type="match status" value="1"/>
</dbReference>
<evidence type="ECO:0000256" key="2">
    <source>
        <dbReference type="SAM" id="MobiDB-lite"/>
    </source>
</evidence>
<dbReference type="CDD" id="cd00081">
    <property type="entry name" value="Hint"/>
    <property type="match status" value="1"/>
</dbReference>
<protein>
    <recommendedName>
        <fullName evidence="3">Hint domain-containing protein</fullName>
    </recommendedName>
</protein>
<dbReference type="Pfam" id="PF05593">
    <property type="entry name" value="RHS_repeat"/>
    <property type="match status" value="1"/>
</dbReference>
<keyword evidence="5" id="KW-1185">Reference proteome</keyword>
<dbReference type="Gene3D" id="2.180.10.10">
    <property type="entry name" value="RHS repeat-associated core"/>
    <property type="match status" value="1"/>
</dbReference>
<feature type="compositionally biased region" description="Basic and acidic residues" evidence="2">
    <location>
        <begin position="1785"/>
        <end position="1797"/>
    </location>
</feature>
<feature type="region of interest" description="Disordered" evidence="2">
    <location>
        <begin position="1560"/>
        <end position="1587"/>
    </location>
</feature>
<dbReference type="RefSeq" id="WP_201824145.1">
    <property type="nucleotide sequence ID" value="NZ_JAERRH010000015.1"/>
</dbReference>
<evidence type="ECO:0000256" key="1">
    <source>
        <dbReference type="ARBA" id="ARBA00022737"/>
    </source>
</evidence>
<accession>A0ABS1P8U7</accession>
<dbReference type="EMBL" id="JAERRH010000015">
    <property type="protein sequence ID" value="MBL1108801.1"/>
    <property type="molecule type" value="Genomic_DNA"/>
</dbReference>
<dbReference type="InterPro" id="IPR029476">
    <property type="entry name" value="DNase_NucA_NucB"/>
</dbReference>
<name>A0ABS1P8U7_9ACTN</name>
<dbReference type="Pfam" id="PF07591">
    <property type="entry name" value="PT-HINT"/>
    <property type="match status" value="1"/>
</dbReference>
<feature type="region of interest" description="Disordered" evidence="2">
    <location>
        <begin position="1776"/>
        <end position="1806"/>
    </location>
</feature>
<dbReference type="Pfam" id="PF25023">
    <property type="entry name" value="TEN_YD-shell"/>
    <property type="match status" value="1"/>
</dbReference>
<comment type="caution">
    <text evidence="4">The sequence shown here is derived from an EMBL/GenBank/DDBJ whole genome shotgun (WGS) entry which is preliminary data.</text>
</comment>
<dbReference type="Proteomes" id="UP000621386">
    <property type="component" value="Unassembled WGS sequence"/>
</dbReference>
<dbReference type="InterPro" id="IPR036844">
    <property type="entry name" value="Hint_dom_sf"/>
</dbReference>
<feature type="region of interest" description="Disordered" evidence="2">
    <location>
        <begin position="1608"/>
        <end position="1641"/>
    </location>
</feature>
<dbReference type="InterPro" id="IPR056823">
    <property type="entry name" value="TEN-like_YD-shell"/>
</dbReference>
<dbReference type="InterPro" id="IPR022385">
    <property type="entry name" value="Rhs_assc_core"/>
</dbReference>
<sequence>MSSPPWFRSLRPARRSGRRRTALVLGLALSIGLLPSYTPQAVAAHDGLTKPKTQTSLDKPVRGENATAKTFKKTDQAGKAAVRKTHKAHWPEAGSAEVRLSGKAAKAEGLPLTAKSAGGKKGAHSVRVRMLSRKAAQAAGVDGVLFTVARSDGALAKGAARVTLDYSDFAGAFGGNYASRLRLAQYPACVLTTPQKKSCSTPTYLKSSNDAARQTVSATVQAAGDTSGPSTQLIDAGATGSAATVVAATSGSGGDGGDYKATSLSASSQWGVDASSGAFTWQYPMNVPPVPGGLQPTVGLSYNSQSIDGQTATTNNQGSWVGQGFSYDPGYIERSYKACADDGHDDTNGDECWAFDNATLSLTGGSSGQLVKDDKTGEWRIGSDDNSKVEHLTSATNGDNNGEYWKITTSDGTQYYFGLNRLPGWATGNEETNSTWTVPVYGDDSGEPCYNATFADAYCTQAWRWNLDYVVDPHGNAMSYFYGTETNYYTQGLKTTENGKSYIRGGYLKRVDYGQRDGKAYSTKPAAQVVFSTAERCVGSLTDCSAGALKDDTAADWPDVPWDQNCQSGTKCPGRNSPTFWTRKKLTKVTTQIRTGDSTYSPVDEWSLTHVFTDNGDGSKSLWLSKIDHTGKTGTAASVPSVELYGIQLPNRVDETGDNLQPFYRFRLSAVQNESGGALSVNYADKQCTPGNVPAEDSSTKRCFPVKWSPPGVTDPIVDWFHKYVVDSVVQTDLTGQNPDQVTSYTYLGDAGWRKTPADGITKTEDRTWSDWRGYGKVQVVTSAGTNDPANTKTEHVFFRGLDGDVDKSGQTRSATVTDSNGVSYEDTDWKAGQELETITYNGSAVTEKSVTVPWTAVTATETHDWGTHKARYVATGSTDAYTALAVGGWRHTASTTTYDDATGREVKVDDAGEVGVADNQCTRTEYADSASAHIYSLVSRVETVGVGCATTPDRSKDVISDDLTYYDGSTTLGAAPTKGDITMTKRLSAHDGTTATYQTTASTTYDDYGRPLVVKDADTVSSATKYTSSTVYTDTYGLATKATVTNVSGWTTSTEYAPQWGQPTSKTDENGKRADLAYDGLGRLVSVWLPDRPKANGLTPSIKYEYLIRGDSGPTAVHTQKIQADGTTYGSEWALYDGFLRPRQEQTEGPGGGRMIADTLYDGSGRVVKVNSTYYASGAPSATLFQPVNADLDAQTITEYDGAGRTTATIAKVQGTEKYRTTYAYGGDRVTTTPPSGGVKTTVVTDARDRMATQVQYPAGGTAVTTSYGYNAAGRLTKVTDDKGDIWSYTYDQMGRKKTATDPDTGSASYTYDAMDRQTSVTLNGDKTSTVYDDLGRAVSTWQGDANTGTKLSVTKYDTAAKGELYGVYTYKDGAVYSSVTYPVLDSDNDYKPTSTKYFLSKTAEPQLGGTYEFTTQYNRDGTLQGEGLPAAGDLGAEALSYVYDGLQRPTGLNTSLAGGSYVSAASYSPTSNLEQLELSTGVSGAPKTWVTNSFEAGTDRLTNSRVDVEGASSVAYDANYTYDDAGDILSIADTPTGGTSDVQCFAYDGLGRLSSSWTSSVTSNDAKGTGGTDASCASGASSSTVGGVSPYWTEYGYDSIGNRTSEVRHGLNGAPTSSRTYAYGKGSGPDGKDSGPHTVSSVVEKTAATANTPEVTSQDSYRYDLSGNTTKRILDGDTQSLDWDKQGELTTVTNADNSVTTYKYDAQGSRILRDSPTEKTFYLPDMELHLDKSTSQVTATRYYTFSGTTVAMREADGVHFLASDHQGTAELAVDAKTGATTRRRSDPFGNERDESSSSSSGWVNDKGFVGGTIEASTGLVTLGAREYDADTGRFISADPVVDYTDPQQINGYAYADNSPVSNNDASGLRLANCVGGWNECGPGPSKHRGAYTDDPGGHPMSRSGGNTTYTPAQAKADVAKIEEDSAKQRAIAIAKELGKIAADELGITDALDCFTTGALGACGNTALNVVSSFMGGGPLAKLAKKYLFRWDKAAALAKRVWGLGKKLMSSFNDWRKSRKEARRLEAAAKECNSFTPGTLVLMADGSTKAIADVRIGDKVLATDPKTGKTKPETVTAEIKGTGRKHLVKVTVDIDGEKGSRKASVTATEGHPFWVPALHAWLRATDLEAGDWLRTSAGTRVQVTAVKRWSAQSVAHNLTVADLHTYYAVVGGTPVLVHNDPVDVCILPSHGIDSAKYPETAQHVADAQANGHSSVLTIDRAGAKQNRKDSLRGIKTKKGKDRDEYPPAMFKEGGTGASVRHIDPSDNRGAGSTMGKALEQYPDGTRVVIYVK</sequence>
<reference evidence="4 5" key="1">
    <citation type="submission" date="2021-01" db="EMBL/GenBank/DDBJ databases">
        <title>WGS of actinomycetes isolated from Thailand.</title>
        <authorList>
            <person name="Thawai C."/>
        </authorList>
    </citation>
    <scope>NUCLEOTIDE SEQUENCE [LARGE SCALE GENOMIC DNA]</scope>
    <source>
        <strain evidence="4 5">CH5-8</strain>
    </source>
</reference>
<gene>
    <name evidence="4" type="ORF">JK361_30170</name>
</gene>
<organism evidence="4 5">
    <name type="scientific">Streptomyces musisoli</name>
    <dbReference type="NCBI Taxonomy" id="2802280"/>
    <lineage>
        <taxon>Bacteria</taxon>
        <taxon>Bacillati</taxon>
        <taxon>Actinomycetota</taxon>
        <taxon>Actinomycetes</taxon>
        <taxon>Kitasatosporales</taxon>
        <taxon>Streptomycetaceae</taxon>
        <taxon>Streptomyces</taxon>
    </lineage>
</organism>
<dbReference type="PANTHER" id="PTHR32305:SF17">
    <property type="entry name" value="TRNA NUCLEASE WAPA"/>
    <property type="match status" value="1"/>
</dbReference>
<dbReference type="PANTHER" id="PTHR32305">
    <property type="match status" value="1"/>
</dbReference>
<dbReference type="NCBIfam" id="TIGR03696">
    <property type="entry name" value="Rhs_assc_core"/>
    <property type="match status" value="1"/>
</dbReference>
<dbReference type="InterPro" id="IPR050708">
    <property type="entry name" value="T6SS_VgrG/RHS"/>
</dbReference>
<feature type="region of interest" description="Disordered" evidence="2">
    <location>
        <begin position="2227"/>
        <end position="2278"/>
    </location>
</feature>
<feature type="domain" description="Hint" evidence="3">
    <location>
        <begin position="2033"/>
        <end position="2138"/>
    </location>
</feature>
<dbReference type="InterPro" id="IPR031325">
    <property type="entry name" value="RHS_repeat"/>
</dbReference>
<dbReference type="InterPro" id="IPR006530">
    <property type="entry name" value="YD"/>
</dbReference>
<dbReference type="Pfam" id="PF14040">
    <property type="entry name" value="DNase_NucA_NucB"/>
    <property type="match status" value="1"/>
</dbReference>
<evidence type="ECO:0000313" key="4">
    <source>
        <dbReference type="EMBL" id="MBL1108801.1"/>
    </source>
</evidence>
<proteinExistence type="predicted"/>
<dbReference type="NCBIfam" id="TIGR01643">
    <property type="entry name" value="YD_repeat_2x"/>
    <property type="match status" value="3"/>
</dbReference>
<dbReference type="SMART" id="SM00306">
    <property type="entry name" value="HintN"/>
    <property type="match status" value="1"/>
</dbReference>
<feature type="compositionally biased region" description="Low complexity" evidence="2">
    <location>
        <begin position="1574"/>
        <end position="1587"/>
    </location>
</feature>
<evidence type="ECO:0000259" key="3">
    <source>
        <dbReference type="SMART" id="SM00306"/>
    </source>
</evidence>
<dbReference type="Gene3D" id="2.170.16.10">
    <property type="entry name" value="Hedgehog/Intein (Hint) domain"/>
    <property type="match status" value="1"/>
</dbReference>
<keyword evidence="1" id="KW-0677">Repeat</keyword>